<reference evidence="3" key="1">
    <citation type="submission" date="2018-06" db="EMBL/GenBank/DDBJ databases">
        <authorList>
            <person name="Zhirakovskaya E."/>
        </authorList>
    </citation>
    <scope>NUCLEOTIDE SEQUENCE</scope>
</reference>
<organism evidence="3">
    <name type="scientific">hydrothermal vent metagenome</name>
    <dbReference type="NCBI Taxonomy" id="652676"/>
    <lineage>
        <taxon>unclassified sequences</taxon>
        <taxon>metagenomes</taxon>
        <taxon>ecological metagenomes</taxon>
    </lineage>
</organism>
<gene>
    <name evidence="3" type="ORF">MNBD_GAMMA09-123</name>
</gene>
<dbReference type="PANTHER" id="PTHR43566:SF2">
    <property type="entry name" value="DUF4143 DOMAIN-CONTAINING PROTEIN"/>
    <property type="match status" value="1"/>
</dbReference>
<evidence type="ECO:0000313" key="3">
    <source>
        <dbReference type="EMBL" id="VAW71047.1"/>
    </source>
</evidence>
<feature type="domain" description="DUF4143" evidence="2">
    <location>
        <begin position="180"/>
        <end position="338"/>
    </location>
</feature>
<dbReference type="InterPro" id="IPR025420">
    <property type="entry name" value="DUF4143"/>
</dbReference>
<dbReference type="EMBL" id="UOFI01000214">
    <property type="protein sequence ID" value="VAW71047.1"/>
    <property type="molecule type" value="Genomic_DNA"/>
</dbReference>
<name>A0A3B0Y684_9ZZZZ</name>
<proteinExistence type="predicted"/>
<dbReference type="InterPro" id="IPR027417">
    <property type="entry name" value="P-loop_NTPase"/>
</dbReference>
<dbReference type="Pfam" id="PF13173">
    <property type="entry name" value="AAA_14"/>
    <property type="match status" value="1"/>
</dbReference>
<dbReference type="PANTHER" id="PTHR43566">
    <property type="entry name" value="CONSERVED PROTEIN"/>
    <property type="match status" value="1"/>
</dbReference>
<dbReference type="SUPFAM" id="SSF52540">
    <property type="entry name" value="P-loop containing nucleoside triphosphate hydrolases"/>
    <property type="match status" value="1"/>
</dbReference>
<feature type="domain" description="AAA" evidence="1">
    <location>
        <begin position="18"/>
        <end position="135"/>
    </location>
</feature>
<evidence type="ECO:0000259" key="2">
    <source>
        <dbReference type="Pfam" id="PF13635"/>
    </source>
</evidence>
<accession>A0A3B0Y684</accession>
<evidence type="ECO:0000259" key="1">
    <source>
        <dbReference type="Pfam" id="PF13173"/>
    </source>
</evidence>
<dbReference type="Pfam" id="PF13635">
    <property type="entry name" value="DUF4143"/>
    <property type="match status" value="1"/>
</dbReference>
<sequence>MWINREINQQIQEATDTRPCVLLTGARQTGKSSLLEKHFPEYSYVSLDLPNLASEAKENGGYFLEKNAPPIIIDEIQYAPELFRFLKIEIDKNRHEFGRYLITGSQKFSLMKGVNESLSGRISIFECHSLSIREIYNHSKLTYTTRQILQWMIQGGYPEIHAYNLKPERFYADYLVTYLERDVRQLVNIKDLSIFDKFLRLLALRSGHVLSMNSLASDVGVSSHTIKSWISILEASNIIYLLKPFYNNYGKRLIKSPKLYFLDTGLLCFLSGLHNTSTLENSSLLGSFFETLALGQLIRNFCNKGLAINLYYFRDNQGNEIDFIIPEGEKVNLYECKWKLQSGQPPKNISKIKSIFGENNVKMSKIITSSYTIEQIEKDCFVTNLIDL</sequence>
<dbReference type="InterPro" id="IPR041682">
    <property type="entry name" value="AAA_14"/>
</dbReference>
<dbReference type="AlphaFoldDB" id="A0A3B0Y684"/>
<protein>
    <submittedName>
        <fullName evidence="3">ATPase</fullName>
    </submittedName>
</protein>